<accession>A0A2T0RSV5</accession>
<protein>
    <submittedName>
        <fullName evidence="2">Uncharacterized protein</fullName>
    </submittedName>
</protein>
<dbReference type="EMBL" id="PVTD01000003">
    <property type="protein sequence ID" value="PRY24279.1"/>
    <property type="molecule type" value="Genomic_DNA"/>
</dbReference>
<evidence type="ECO:0000256" key="1">
    <source>
        <dbReference type="SAM" id="Phobius"/>
    </source>
</evidence>
<feature type="transmembrane region" description="Helical" evidence="1">
    <location>
        <begin position="41"/>
        <end position="62"/>
    </location>
</feature>
<name>A0A2T0RSV5_9RHOB</name>
<comment type="caution">
    <text evidence="2">The sequence shown here is derived from an EMBL/GenBank/DDBJ whole genome shotgun (WGS) entry which is preliminary data.</text>
</comment>
<keyword evidence="1" id="KW-0472">Membrane</keyword>
<keyword evidence="1" id="KW-1133">Transmembrane helix</keyword>
<dbReference type="Proteomes" id="UP000239480">
    <property type="component" value="Unassembled WGS sequence"/>
</dbReference>
<gene>
    <name evidence="2" type="ORF">CLV78_103145</name>
</gene>
<reference evidence="2 3" key="1">
    <citation type="submission" date="2018-03" db="EMBL/GenBank/DDBJ databases">
        <title>Genomic Encyclopedia of Archaeal and Bacterial Type Strains, Phase II (KMG-II): from individual species to whole genera.</title>
        <authorList>
            <person name="Goeker M."/>
        </authorList>
    </citation>
    <scope>NUCLEOTIDE SEQUENCE [LARGE SCALE GENOMIC DNA]</scope>
    <source>
        <strain evidence="2 3">DSM 29328</strain>
    </source>
</reference>
<keyword evidence="3" id="KW-1185">Reference proteome</keyword>
<sequence length="123" mass="13517">MAPPGAGRPEAHRTRRGIHPVGAVRKPFRWETRYIGEETEVAKLVAILNVVAWSGFWAFGYLALSSGNEAGGQMMIALVLAILGAAAGLWAYMWLVRHNERTGYAKRPNRAVPEQFRPDGDSA</sequence>
<proteinExistence type="predicted"/>
<keyword evidence="1" id="KW-0812">Transmembrane</keyword>
<organism evidence="2 3">
    <name type="scientific">Aliiruegeria haliotis</name>
    <dbReference type="NCBI Taxonomy" id="1280846"/>
    <lineage>
        <taxon>Bacteria</taxon>
        <taxon>Pseudomonadati</taxon>
        <taxon>Pseudomonadota</taxon>
        <taxon>Alphaproteobacteria</taxon>
        <taxon>Rhodobacterales</taxon>
        <taxon>Roseobacteraceae</taxon>
        <taxon>Aliiruegeria</taxon>
    </lineage>
</organism>
<evidence type="ECO:0000313" key="2">
    <source>
        <dbReference type="EMBL" id="PRY24279.1"/>
    </source>
</evidence>
<dbReference type="AlphaFoldDB" id="A0A2T0RSV5"/>
<evidence type="ECO:0000313" key="3">
    <source>
        <dbReference type="Proteomes" id="UP000239480"/>
    </source>
</evidence>
<feature type="transmembrane region" description="Helical" evidence="1">
    <location>
        <begin position="74"/>
        <end position="96"/>
    </location>
</feature>